<keyword evidence="3" id="KW-1185">Reference proteome</keyword>
<gene>
    <name evidence="2" type="ORF">GCM10010844_35930</name>
</gene>
<dbReference type="EMBL" id="BMPE01000017">
    <property type="protein sequence ID" value="GGL13890.1"/>
    <property type="molecule type" value="Genomic_DNA"/>
</dbReference>
<proteinExistence type="predicted"/>
<protein>
    <submittedName>
        <fullName evidence="2">GNAT family N-acetyltransferase</fullName>
    </submittedName>
</protein>
<dbReference type="PROSITE" id="PS51186">
    <property type="entry name" value="GNAT"/>
    <property type="match status" value="1"/>
</dbReference>
<sequence length="271" mass="29887">MTYITESPTLDTLPDIYALHADLAERNRLLSVLRENLAAGRNRLENLLILRSDRGIEGTALVSPAVQVPYFPRLRPDVTEEAMTLLARTLRDRAESERRLILQNDLAPLHREAVEAAGWQYSSTEVAYDTDLTARTYALDPRAQEGDESMLLRPDVQALIHALGSQLQQFSGGFRDGWTVVALPGDEVGEPLLALGAYGPAKPGYGGVDMIGVHPQARGQGLGTRLNAHLLARLAERFTQHGGLTSADNHAMRRILQKNGSRHTATQMYFQ</sequence>
<dbReference type="Proteomes" id="UP000604341">
    <property type="component" value="Unassembled WGS sequence"/>
</dbReference>
<evidence type="ECO:0000313" key="3">
    <source>
        <dbReference type="Proteomes" id="UP000604341"/>
    </source>
</evidence>
<organism evidence="2 3">
    <name type="scientific">Deinococcus radiotolerans</name>
    <dbReference type="NCBI Taxonomy" id="1309407"/>
    <lineage>
        <taxon>Bacteria</taxon>
        <taxon>Thermotogati</taxon>
        <taxon>Deinococcota</taxon>
        <taxon>Deinococci</taxon>
        <taxon>Deinococcales</taxon>
        <taxon>Deinococcaceae</taxon>
        <taxon>Deinococcus</taxon>
    </lineage>
</organism>
<dbReference type="InterPro" id="IPR000182">
    <property type="entry name" value="GNAT_dom"/>
</dbReference>
<evidence type="ECO:0000313" key="2">
    <source>
        <dbReference type="EMBL" id="GGL13890.1"/>
    </source>
</evidence>
<dbReference type="Gene3D" id="3.40.630.30">
    <property type="match status" value="1"/>
</dbReference>
<comment type="caution">
    <text evidence="2">The sequence shown here is derived from an EMBL/GenBank/DDBJ whole genome shotgun (WGS) entry which is preliminary data.</text>
</comment>
<dbReference type="CDD" id="cd04301">
    <property type="entry name" value="NAT_SF"/>
    <property type="match status" value="1"/>
</dbReference>
<evidence type="ECO:0000259" key="1">
    <source>
        <dbReference type="PROSITE" id="PS51186"/>
    </source>
</evidence>
<dbReference type="SUPFAM" id="SSF55729">
    <property type="entry name" value="Acyl-CoA N-acyltransferases (Nat)"/>
    <property type="match status" value="1"/>
</dbReference>
<accession>A0ABQ2FPF2</accession>
<feature type="domain" description="N-acetyltransferase" evidence="1">
    <location>
        <begin position="138"/>
        <end position="271"/>
    </location>
</feature>
<name>A0ABQ2FPF2_9DEIO</name>
<dbReference type="RefSeq" id="WP_189070355.1">
    <property type="nucleotide sequence ID" value="NZ_BMPE01000017.1"/>
</dbReference>
<reference evidence="3" key="1">
    <citation type="journal article" date="2019" name="Int. J. Syst. Evol. Microbiol.">
        <title>The Global Catalogue of Microorganisms (GCM) 10K type strain sequencing project: providing services to taxonomists for standard genome sequencing and annotation.</title>
        <authorList>
            <consortium name="The Broad Institute Genomics Platform"/>
            <consortium name="The Broad Institute Genome Sequencing Center for Infectious Disease"/>
            <person name="Wu L."/>
            <person name="Ma J."/>
        </authorList>
    </citation>
    <scope>NUCLEOTIDE SEQUENCE [LARGE SCALE GENOMIC DNA]</scope>
    <source>
        <strain evidence="3">JCM 19173</strain>
    </source>
</reference>
<dbReference type="Pfam" id="PF00583">
    <property type="entry name" value="Acetyltransf_1"/>
    <property type="match status" value="1"/>
</dbReference>
<dbReference type="InterPro" id="IPR016181">
    <property type="entry name" value="Acyl_CoA_acyltransferase"/>
</dbReference>